<keyword evidence="11" id="KW-1185">Reference proteome</keyword>
<feature type="coiled-coil region" evidence="9">
    <location>
        <begin position="229"/>
        <end position="270"/>
    </location>
</feature>
<evidence type="ECO:0000256" key="8">
    <source>
        <dbReference type="ARBA" id="ARBA00032890"/>
    </source>
</evidence>
<evidence type="ECO:0000256" key="5">
    <source>
        <dbReference type="ARBA" id="ARBA00022776"/>
    </source>
</evidence>
<comment type="caution">
    <text evidence="10">The sequence shown here is derived from an EMBL/GenBank/DDBJ whole genome shotgun (WGS) entry which is preliminary data.</text>
</comment>
<dbReference type="GO" id="GO:0072686">
    <property type="term" value="C:mitotic spindle"/>
    <property type="evidence" value="ECO:0007669"/>
    <property type="project" value="TreeGrafter"/>
</dbReference>
<dbReference type="Gene3D" id="6.10.250.90">
    <property type="match status" value="1"/>
</dbReference>
<dbReference type="Proteomes" id="UP001360560">
    <property type="component" value="Unassembled WGS sequence"/>
</dbReference>
<keyword evidence="4" id="KW-0132">Cell division</keyword>
<name>A0AAV5QWC5_9ASCO</name>
<keyword evidence="9" id="KW-0175">Coiled coil</keyword>
<comment type="similarity">
    <text evidence="2">Belongs to the MAD1 family.</text>
</comment>
<dbReference type="AlphaFoldDB" id="A0AAV5QWC5"/>
<proteinExistence type="inferred from homology"/>
<dbReference type="EMBL" id="BTFZ01000020">
    <property type="protein sequence ID" value="GMM39026.1"/>
    <property type="molecule type" value="Genomic_DNA"/>
</dbReference>
<sequence length="701" mass="82081">MKQIESAALYSPEVSALNHKIKTLQTEKKILEASKDEEINRLSKKFMKLTQEYQLSSSLQTFVNSENEKLKGANDELTKKLRSKSRADESQIEKLNWLVHQLQESVSEKNFELDSANNTQSMLLTKLEVLEKDKVEIRGQLQNELQELRKKNLELMQRNNVLETEIIDHRHIKEGQPQQSVNSTVLNRDDFDTLNKSLIQQINENTQLRSKIAVKDLELQDAKVDTTLIKLLEEEKRSLQNTIEHYQLNIARQTSRMEELLEENLRYKRERASFFSLLQDSHKDQNLEDFVKNYNSFATTNNDLSSNIEFLKTQLEDFKNFNETQSKLIHDLNMKSDKVTQNNNELKSNNSDLINKNLLLSNEISLLNSKISRLAEYNTTMKTFESQRETSAEPLSMEELQSELNKKTKDIEALEKTLNNYINQIQKTNEESNKRKKLNDTTPSVISTVESNNPLLNKYHDEILKNKKEIIHYQEQLHLFQSKSSHFEKRTKLLEAELLKEKNFDNDKQQTKERILSLYNDLNPMLKYQKIKSETLKSLKAENDGLLTRLDDLCNEKQRSNDVPLIPRAVLNRYMVEVKHNEKEIEKLNKKLDRLKKVYGNKSKELLSSISLLFGYDIVLLADTKKIKVIPKYRDSEDAEQQKDYLVVDLQNRSLQISSNSKDIFYEKCETLIDLWVRQRNEIPCLLSALKLELFELPDNS</sequence>
<evidence type="ECO:0000313" key="10">
    <source>
        <dbReference type="EMBL" id="GMM39026.1"/>
    </source>
</evidence>
<keyword evidence="5" id="KW-0498">Mitosis</keyword>
<accession>A0AAV5QWC5</accession>
<keyword evidence="6" id="KW-0539">Nucleus</keyword>
<reference evidence="10 11" key="1">
    <citation type="journal article" date="2023" name="Elife">
        <title>Identification of key yeast species and microbe-microbe interactions impacting larval growth of Drosophila in the wild.</title>
        <authorList>
            <person name="Mure A."/>
            <person name="Sugiura Y."/>
            <person name="Maeda R."/>
            <person name="Honda K."/>
            <person name="Sakurai N."/>
            <person name="Takahashi Y."/>
            <person name="Watada M."/>
            <person name="Katoh T."/>
            <person name="Gotoh A."/>
            <person name="Gotoh Y."/>
            <person name="Taniguchi I."/>
            <person name="Nakamura K."/>
            <person name="Hayashi T."/>
            <person name="Katayama T."/>
            <person name="Uemura T."/>
            <person name="Hattori Y."/>
        </authorList>
    </citation>
    <scope>NUCLEOTIDE SEQUENCE [LARGE SCALE GENOMIC DNA]</scope>
    <source>
        <strain evidence="10 11">SC-9</strain>
    </source>
</reference>
<feature type="coiled-coil region" evidence="9">
    <location>
        <begin position="127"/>
        <end position="165"/>
    </location>
</feature>
<dbReference type="PANTHER" id="PTHR23168">
    <property type="entry name" value="MITOTIC SPINDLE ASSEMBLY CHECKPOINT PROTEIN MAD1 MITOTIC ARREST DEFICIENT-LIKE PROTEIN 1"/>
    <property type="match status" value="1"/>
</dbReference>
<dbReference type="PANTHER" id="PTHR23168:SF0">
    <property type="entry name" value="MITOTIC SPINDLE ASSEMBLY CHECKPOINT PROTEIN MAD1"/>
    <property type="match status" value="1"/>
</dbReference>
<dbReference type="InterPro" id="IPR008672">
    <property type="entry name" value="Mad1"/>
</dbReference>
<keyword evidence="7" id="KW-0131">Cell cycle</keyword>
<comment type="subcellular location">
    <subcellularLocation>
        <location evidence="1">Nucleus</location>
    </subcellularLocation>
</comment>
<feature type="coiled-coil region" evidence="9">
    <location>
        <begin position="397"/>
        <end position="431"/>
    </location>
</feature>
<protein>
    <recommendedName>
        <fullName evidence="3">Spindle assembly checkpoint component MAD1</fullName>
    </recommendedName>
    <alternativeName>
        <fullName evidence="8">Mitotic arrest deficient protein 1</fullName>
    </alternativeName>
</protein>
<evidence type="ECO:0000256" key="9">
    <source>
        <dbReference type="SAM" id="Coils"/>
    </source>
</evidence>
<evidence type="ECO:0000256" key="1">
    <source>
        <dbReference type="ARBA" id="ARBA00004123"/>
    </source>
</evidence>
<dbReference type="GO" id="GO:0051301">
    <property type="term" value="P:cell division"/>
    <property type="evidence" value="ECO:0007669"/>
    <property type="project" value="UniProtKB-KW"/>
</dbReference>
<organism evidence="10 11">
    <name type="scientific">Saccharomycopsis crataegensis</name>
    <dbReference type="NCBI Taxonomy" id="43959"/>
    <lineage>
        <taxon>Eukaryota</taxon>
        <taxon>Fungi</taxon>
        <taxon>Dikarya</taxon>
        <taxon>Ascomycota</taxon>
        <taxon>Saccharomycotina</taxon>
        <taxon>Saccharomycetes</taxon>
        <taxon>Saccharomycopsidaceae</taxon>
        <taxon>Saccharomycopsis</taxon>
    </lineage>
</organism>
<dbReference type="GO" id="GO:0051315">
    <property type="term" value="P:attachment of mitotic spindle microtubules to kinetochore"/>
    <property type="evidence" value="ECO:0007669"/>
    <property type="project" value="TreeGrafter"/>
</dbReference>
<feature type="coiled-coil region" evidence="9">
    <location>
        <begin position="14"/>
        <end position="41"/>
    </location>
</feature>
<dbReference type="GO" id="GO:0005635">
    <property type="term" value="C:nuclear envelope"/>
    <property type="evidence" value="ECO:0007669"/>
    <property type="project" value="TreeGrafter"/>
</dbReference>
<feature type="coiled-coil region" evidence="9">
    <location>
        <begin position="329"/>
        <end position="363"/>
    </location>
</feature>
<dbReference type="RefSeq" id="XP_064856021.1">
    <property type="nucleotide sequence ID" value="XM_064999949.1"/>
</dbReference>
<dbReference type="GO" id="GO:0000776">
    <property type="term" value="C:kinetochore"/>
    <property type="evidence" value="ECO:0007669"/>
    <property type="project" value="TreeGrafter"/>
</dbReference>
<evidence type="ECO:0000256" key="2">
    <source>
        <dbReference type="ARBA" id="ARBA00008029"/>
    </source>
</evidence>
<evidence type="ECO:0000313" key="11">
    <source>
        <dbReference type="Proteomes" id="UP001360560"/>
    </source>
</evidence>
<evidence type="ECO:0000256" key="3">
    <source>
        <dbReference type="ARBA" id="ARBA00022019"/>
    </source>
</evidence>
<evidence type="ECO:0000256" key="4">
    <source>
        <dbReference type="ARBA" id="ARBA00022618"/>
    </source>
</evidence>
<dbReference type="GeneID" id="90077014"/>
<evidence type="ECO:0000256" key="7">
    <source>
        <dbReference type="ARBA" id="ARBA00023306"/>
    </source>
</evidence>
<gene>
    <name evidence="10" type="ORF">DASC09_063650</name>
</gene>
<feature type="coiled-coil region" evidence="9">
    <location>
        <begin position="536"/>
        <end position="605"/>
    </location>
</feature>
<dbReference type="Gene3D" id="3.30.457.60">
    <property type="match status" value="1"/>
</dbReference>
<dbReference type="GO" id="GO:0007094">
    <property type="term" value="P:mitotic spindle assembly checkpoint signaling"/>
    <property type="evidence" value="ECO:0007669"/>
    <property type="project" value="InterPro"/>
</dbReference>
<evidence type="ECO:0000256" key="6">
    <source>
        <dbReference type="ARBA" id="ARBA00023242"/>
    </source>
</evidence>
<dbReference type="Pfam" id="PF05557">
    <property type="entry name" value="MAD"/>
    <property type="match status" value="1"/>
</dbReference>